<dbReference type="AlphaFoldDB" id="A0A8S1YQ26"/>
<name>A0A8S1YQ26_PAROT</name>
<comment type="caution">
    <text evidence="1">The sequence shown here is derived from an EMBL/GenBank/DDBJ whole genome shotgun (WGS) entry which is preliminary data.</text>
</comment>
<accession>A0A8S1YQ26</accession>
<evidence type="ECO:0000313" key="1">
    <source>
        <dbReference type="EMBL" id="CAD8213534.1"/>
    </source>
</evidence>
<evidence type="ECO:0000313" key="2">
    <source>
        <dbReference type="Proteomes" id="UP000683925"/>
    </source>
</evidence>
<reference evidence="1" key="1">
    <citation type="submission" date="2021-01" db="EMBL/GenBank/DDBJ databases">
        <authorList>
            <consortium name="Genoscope - CEA"/>
            <person name="William W."/>
        </authorList>
    </citation>
    <scope>NUCLEOTIDE SEQUENCE</scope>
</reference>
<organism evidence="1 2">
    <name type="scientific">Paramecium octaurelia</name>
    <dbReference type="NCBI Taxonomy" id="43137"/>
    <lineage>
        <taxon>Eukaryota</taxon>
        <taxon>Sar</taxon>
        <taxon>Alveolata</taxon>
        <taxon>Ciliophora</taxon>
        <taxon>Intramacronucleata</taxon>
        <taxon>Oligohymenophorea</taxon>
        <taxon>Peniculida</taxon>
        <taxon>Parameciidae</taxon>
        <taxon>Paramecium</taxon>
    </lineage>
</organism>
<proteinExistence type="predicted"/>
<keyword evidence="2" id="KW-1185">Reference proteome</keyword>
<dbReference type="Proteomes" id="UP000683925">
    <property type="component" value="Unassembled WGS sequence"/>
</dbReference>
<gene>
    <name evidence="1" type="ORF">POCTA_138.1.T1620050</name>
</gene>
<protein>
    <submittedName>
        <fullName evidence="1">Uncharacterized protein</fullName>
    </submittedName>
</protein>
<dbReference type="EMBL" id="CAJJDP010000164">
    <property type="protein sequence ID" value="CAD8213534.1"/>
    <property type="molecule type" value="Genomic_DNA"/>
</dbReference>
<dbReference type="OMA" id="RQANNTK"/>
<sequence length="272" mass="32068">MNNFHKFDRSLLTVDITGAQPKQKSSYLDKILPYDIRQANNTKLQYTIPKLDPQYGRRRYQHDFHHFNSSCVPQGDNYFDGSHKKHYNLQEGEIKQYRALENYYDQPKYYHIISGNLQGDRLLATNDIEGAIPGTSTSKVVKNQEKAQKIRQERDNLRAQNNKALYLSQLESKIDYQPEVEQQAQRIKSYSMQPTNENYIFENRVTEPSQPKYEYMNKPLKFPPILARETPINVNPISNKLQLHSNQKNYLLQDYDKTLCMLQQNLPTRLFV</sequence>
<dbReference type="OrthoDB" id="287021at2759"/>